<dbReference type="Pfam" id="PF07727">
    <property type="entry name" value="RVT_2"/>
    <property type="match status" value="1"/>
</dbReference>
<evidence type="ECO:0000313" key="2">
    <source>
        <dbReference type="EMBL" id="PNY05537.1"/>
    </source>
</evidence>
<dbReference type="InterPro" id="IPR013103">
    <property type="entry name" value="RVT_2"/>
</dbReference>
<reference evidence="2 3" key="1">
    <citation type="journal article" date="2014" name="Am. J. Bot.">
        <title>Genome assembly and annotation for red clover (Trifolium pratense; Fabaceae).</title>
        <authorList>
            <person name="Istvanek J."/>
            <person name="Jaros M."/>
            <person name="Krenek A."/>
            <person name="Repkova J."/>
        </authorList>
    </citation>
    <scope>NUCLEOTIDE SEQUENCE [LARGE SCALE GENOMIC DNA]</scope>
    <source>
        <strain evidence="3">cv. Tatra</strain>
        <tissue evidence="2">Young leaves</tissue>
    </source>
</reference>
<dbReference type="EMBL" id="ASHM01000849">
    <property type="protein sequence ID" value="PNY05537.1"/>
    <property type="molecule type" value="Genomic_DNA"/>
</dbReference>
<accession>A0A2K3NR97</accession>
<name>A0A2K3NR97_TRIPR</name>
<dbReference type="AlphaFoldDB" id="A0A2K3NR97"/>
<reference evidence="2 3" key="2">
    <citation type="journal article" date="2017" name="Front. Plant Sci.">
        <title>Gene Classification and Mining of Molecular Markers Useful in Red Clover (Trifolium pratense) Breeding.</title>
        <authorList>
            <person name="Istvanek J."/>
            <person name="Dluhosova J."/>
            <person name="Dluhos P."/>
            <person name="Patkova L."/>
            <person name="Nedelnik J."/>
            <person name="Repkova J."/>
        </authorList>
    </citation>
    <scope>NUCLEOTIDE SEQUENCE [LARGE SCALE GENOMIC DNA]</scope>
    <source>
        <strain evidence="3">cv. Tatra</strain>
        <tissue evidence="2">Young leaves</tissue>
    </source>
</reference>
<evidence type="ECO:0000259" key="1">
    <source>
        <dbReference type="Pfam" id="PF07727"/>
    </source>
</evidence>
<gene>
    <name evidence="2" type="ORF">L195_g001990</name>
</gene>
<proteinExistence type="predicted"/>
<dbReference type="Proteomes" id="UP000236291">
    <property type="component" value="Unassembled WGS sequence"/>
</dbReference>
<feature type="domain" description="Reverse transcriptase Ty1/copia-type" evidence="1">
    <location>
        <begin position="1"/>
        <end position="78"/>
    </location>
</feature>
<comment type="caution">
    <text evidence="2">The sequence shown here is derived from an EMBL/GenBank/DDBJ whole genome shotgun (WGS) entry which is preliminary data.</text>
</comment>
<evidence type="ECO:0000313" key="3">
    <source>
        <dbReference type="Proteomes" id="UP000236291"/>
    </source>
</evidence>
<sequence>MAISHGWSLQQLDVNNAFLNGLSEEEVYMTQPLGFETQDKSIVFKLNRAIYRFKHAPRTWFDRFKAILLEFHFRAHMSTVSFVREKVLGKKLQLVHNPAADQYVDILSEVISPMHFEAMRSKLTVCDLALLQASHPP</sequence>
<organism evidence="2 3">
    <name type="scientific">Trifolium pratense</name>
    <name type="common">Red clover</name>
    <dbReference type="NCBI Taxonomy" id="57577"/>
    <lineage>
        <taxon>Eukaryota</taxon>
        <taxon>Viridiplantae</taxon>
        <taxon>Streptophyta</taxon>
        <taxon>Embryophyta</taxon>
        <taxon>Tracheophyta</taxon>
        <taxon>Spermatophyta</taxon>
        <taxon>Magnoliopsida</taxon>
        <taxon>eudicotyledons</taxon>
        <taxon>Gunneridae</taxon>
        <taxon>Pentapetalae</taxon>
        <taxon>rosids</taxon>
        <taxon>fabids</taxon>
        <taxon>Fabales</taxon>
        <taxon>Fabaceae</taxon>
        <taxon>Papilionoideae</taxon>
        <taxon>50 kb inversion clade</taxon>
        <taxon>NPAAA clade</taxon>
        <taxon>Hologalegina</taxon>
        <taxon>IRL clade</taxon>
        <taxon>Trifolieae</taxon>
        <taxon>Trifolium</taxon>
    </lineage>
</organism>
<protein>
    <submittedName>
        <fullName evidence="2">Histone deacetylase</fullName>
    </submittedName>
</protein>
<dbReference type="STRING" id="57577.A0A2K3NR97"/>